<dbReference type="AlphaFoldDB" id="A0A5E4M9R3"/>
<dbReference type="GO" id="GO:0016236">
    <property type="term" value="P:macroautophagy"/>
    <property type="evidence" value="ECO:0007669"/>
    <property type="project" value="TreeGrafter"/>
</dbReference>
<dbReference type="GO" id="GO:0005783">
    <property type="term" value="C:endoplasmic reticulum"/>
    <property type="evidence" value="ECO:0007669"/>
    <property type="project" value="TreeGrafter"/>
</dbReference>
<dbReference type="GO" id="GO:0016020">
    <property type="term" value="C:membrane"/>
    <property type="evidence" value="ECO:0007669"/>
    <property type="project" value="UniProtKB-SubCell"/>
</dbReference>
<dbReference type="PANTHER" id="PTHR21389:SF0">
    <property type="entry name" value="ETOPOSIDE-INDUCED PROTEIN 2.4 HOMOLOG"/>
    <property type="match status" value="1"/>
</dbReference>
<dbReference type="InterPro" id="IPR059112">
    <property type="entry name" value="CysZ/EI24"/>
</dbReference>
<keyword evidence="8" id="KW-1185">Reference proteome</keyword>
<evidence type="ECO:0000256" key="3">
    <source>
        <dbReference type="ARBA" id="ARBA00022692"/>
    </source>
</evidence>
<proteinExistence type="inferred from homology"/>
<feature type="transmembrane region" description="Helical" evidence="6">
    <location>
        <begin position="95"/>
        <end position="116"/>
    </location>
</feature>
<protein>
    <recommendedName>
        <fullName evidence="9">Etoposide-induced protein 2.4</fullName>
    </recommendedName>
</protein>
<feature type="transmembrane region" description="Helical" evidence="6">
    <location>
        <begin position="239"/>
        <end position="260"/>
    </location>
</feature>
<keyword evidence="5 6" id="KW-0472">Membrane</keyword>
<evidence type="ECO:0008006" key="9">
    <source>
        <dbReference type="Google" id="ProtNLM"/>
    </source>
</evidence>
<evidence type="ECO:0000256" key="4">
    <source>
        <dbReference type="ARBA" id="ARBA00022989"/>
    </source>
</evidence>
<reference evidence="7 8" key="1">
    <citation type="submission" date="2019-08" db="EMBL/GenBank/DDBJ databases">
        <authorList>
            <person name="Alioto T."/>
            <person name="Alioto T."/>
            <person name="Gomez Garrido J."/>
        </authorList>
    </citation>
    <scope>NUCLEOTIDE SEQUENCE [LARGE SCALE GENOMIC DNA]</scope>
</reference>
<evidence type="ECO:0000313" key="8">
    <source>
        <dbReference type="Proteomes" id="UP000325440"/>
    </source>
</evidence>
<feature type="transmembrane region" description="Helical" evidence="6">
    <location>
        <begin position="176"/>
        <end position="196"/>
    </location>
</feature>
<keyword evidence="3 6" id="KW-0812">Transmembrane</keyword>
<keyword evidence="4 6" id="KW-1133">Transmembrane helix</keyword>
<feature type="transmembrane region" description="Helical" evidence="6">
    <location>
        <begin position="217"/>
        <end position="233"/>
    </location>
</feature>
<comment type="similarity">
    <text evidence="2">Belongs to the EI24 family.</text>
</comment>
<organism evidence="7 8">
    <name type="scientific">Cinara cedri</name>
    <dbReference type="NCBI Taxonomy" id="506608"/>
    <lineage>
        <taxon>Eukaryota</taxon>
        <taxon>Metazoa</taxon>
        <taxon>Ecdysozoa</taxon>
        <taxon>Arthropoda</taxon>
        <taxon>Hexapoda</taxon>
        <taxon>Insecta</taxon>
        <taxon>Pterygota</taxon>
        <taxon>Neoptera</taxon>
        <taxon>Paraneoptera</taxon>
        <taxon>Hemiptera</taxon>
        <taxon>Sternorrhyncha</taxon>
        <taxon>Aphidomorpha</taxon>
        <taxon>Aphidoidea</taxon>
        <taxon>Aphididae</taxon>
        <taxon>Lachninae</taxon>
        <taxon>Cinara</taxon>
    </lineage>
</organism>
<name>A0A5E4M9R3_9HEMI</name>
<evidence type="ECO:0000256" key="6">
    <source>
        <dbReference type="SAM" id="Phobius"/>
    </source>
</evidence>
<accession>A0A5E4M9R3</accession>
<dbReference type="OrthoDB" id="266518at2759"/>
<feature type="transmembrane region" description="Helical" evidence="6">
    <location>
        <begin position="52"/>
        <end position="75"/>
    </location>
</feature>
<sequence>MHDLYVLCKTVCKGALDSFKGITSVILPSKPRPKKLVRPVNSPKDQKMLQRIIQCCTLNGGIFCLSIVIFEYIILPALGSIMSITFGNFNENIWLWTRSLLSWTFGAIWVLPIFLLTKIINSLWFQDIADIAYKQKKGDPQQLTRISKVIADFSFSLVVQFLFLIQTYLVSMVPSTTLSTILSVTHLSLLYSLYSFEYKWCNMGMELNSRLSIIENCWPYFLGFGLPLAVITSLPDSFIISGCLFSILFPVFIISANEVTPSKIKVFRLKIFAPVLSITSTIFNRSIGPAIKAPTSTIPKAQKIHK</sequence>
<dbReference type="Proteomes" id="UP000325440">
    <property type="component" value="Unassembled WGS sequence"/>
</dbReference>
<gene>
    <name evidence="7" type="ORF">CINCED_3A012919</name>
</gene>
<evidence type="ECO:0000313" key="7">
    <source>
        <dbReference type="EMBL" id="VVC28950.1"/>
    </source>
</evidence>
<evidence type="ECO:0000256" key="2">
    <source>
        <dbReference type="ARBA" id="ARBA00010970"/>
    </source>
</evidence>
<feature type="transmembrane region" description="Helical" evidence="6">
    <location>
        <begin position="149"/>
        <end position="170"/>
    </location>
</feature>
<dbReference type="Pfam" id="PF07264">
    <property type="entry name" value="EI24"/>
    <property type="match status" value="1"/>
</dbReference>
<evidence type="ECO:0000256" key="5">
    <source>
        <dbReference type="ARBA" id="ARBA00023136"/>
    </source>
</evidence>
<comment type="subcellular location">
    <subcellularLocation>
        <location evidence="1">Membrane</location>
        <topology evidence="1">Multi-pass membrane protein</topology>
    </subcellularLocation>
</comment>
<dbReference type="PANTHER" id="PTHR21389">
    <property type="entry name" value="P53 INDUCED PROTEIN"/>
    <property type="match status" value="1"/>
</dbReference>
<evidence type="ECO:0000256" key="1">
    <source>
        <dbReference type="ARBA" id="ARBA00004141"/>
    </source>
</evidence>
<dbReference type="EMBL" id="CABPRJ010000486">
    <property type="protein sequence ID" value="VVC28950.1"/>
    <property type="molecule type" value="Genomic_DNA"/>
</dbReference>